<protein>
    <submittedName>
        <fullName evidence="20">Diacylglycerol kinase</fullName>
    </submittedName>
</protein>
<evidence type="ECO:0000256" key="10">
    <source>
        <dbReference type="ARBA" id="ARBA00022989"/>
    </source>
</evidence>
<keyword evidence="21" id="KW-1185">Reference proteome</keyword>
<feature type="transmembrane region" description="Helical" evidence="19">
    <location>
        <begin position="27"/>
        <end position="44"/>
    </location>
</feature>
<reference evidence="20" key="1">
    <citation type="submission" date="2021-02" db="EMBL/GenBank/DDBJ databases">
        <title>Rhodobacter shimadae sp. nov., an aerobic anoxygenic phototrophic bacterium isolated from a hot spring.</title>
        <authorList>
            <person name="Muramatsu S."/>
            <person name="Haruta S."/>
            <person name="Hirose S."/>
            <person name="Hanada S."/>
        </authorList>
    </citation>
    <scope>NUCLEOTIDE SEQUENCE</scope>
    <source>
        <strain evidence="20">N10</strain>
    </source>
</reference>
<keyword evidence="18" id="KW-0479">Metal-binding</keyword>
<keyword evidence="4" id="KW-0444">Lipid biosynthesis</keyword>
<keyword evidence="3" id="KW-1003">Cell membrane</keyword>
<evidence type="ECO:0000256" key="15">
    <source>
        <dbReference type="PIRSR" id="PIRSR600829-1"/>
    </source>
</evidence>
<evidence type="ECO:0000256" key="11">
    <source>
        <dbReference type="ARBA" id="ARBA00023098"/>
    </source>
</evidence>
<keyword evidence="5" id="KW-0808">Transferase</keyword>
<proteinExistence type="inferred from homology"/>
<keyword evidence="6 19" id="KW-0812">Transmembrane</keyword>
<evidence type="ECO:0000256" key="2">
    <source>
        <dbReference type="ARBA" id="ARBA00005967"/>
    </source>
</evidence>
<sequence>MKNRPFHQRLAFALTGIATAWRRERSLRVQSAVAVVALLALVLLRASALWWAVVVLAIAIVITAELFNSALEALIDHLHPDQHPEVGALKDMAAAAVLVSSIGAAVVGALFLWSTF</sequence>
<comment type="similarity">
    <text evidence="2">Belongs to the bacterial diacylglycerol kinase family.</text>
</comment>
<feature type="binding site" evidence="18">
    <location>
        <position position="72"/>
    </location>
    <ligand>
        <name>a divalent metal cation</name>
        <dbReference type="ChEBI" id="CHEBI:60240"/>
    </ligand>
</feature>
<feature type="binding site" evidence="16">
    <location>
        <position position="65"/>
    </location>
    <ligand>
        <name>substrate</name>
    </ligand>
</feature>
<gene>
    <name evidence="20" type="ORF">JO391_11500</name>
</gene>
<evidence type="ECO:0000256" key="8">
    <source>
        <dbReference type="ARBA" id="ARBA00022777"/>
    </source>
</evidence>
<evidence type="ECO:0000256" key="16">
    <source>
        <dbReference type="PIRSR" id="PIRSR600829-2"/>
    </source>
</evidence>
<evidence type="ECO:0000256" key="4">
    <source>
        <dbReference type="ARBA" id="ARBA00022516"/>
    </source>
</evidence>
<feature type="binding site" evidence="17">
    <location>
        <begin position="90"/>
        <end position="91"/>
    </location>
    <ligand>
        <name>ATP</name>
        <dbReference type="ChEBI" id="CHEBI:30616"/>
    </ligand>
</feature>
<dbReference type="KEGG" id="nsm:JO391_11500"/>
<dbReference type="GO" id="GO:0016301">
    <property type="term" value="F:kinase activity"/>
    <property type="evidence" value="ECO:0007669"/>
    <property type="project" value="UniProtKB-KW"/>
</dbReference>
<dbReference type="EMBL" id="CP069370">
    <property type="protein sequence ID" value="QYZ68412.1"/>
    <property type="molecule type" value="Genomic_DNA"/>
</dbReference>
<dbReference type="PANTHER" id="PTHR34299:SF1">
    <property type="entry name" value="DIACYLGLYCEROL KINASE"/>
    <property type="match status" value="1"/>
</dbReference>
<evidence type="ECO:0000256" key="1">
    <source>
        <dbReference type="ARBA" id="ARBA00004651"/>
    </source>
</evidence>
<dbReference type="InterPro" id="IPR000829">
    <property type="entry name" value="DAGK"/>
</dbReference>
<keyword evidence="9 17" id="KW-0067">ATP-binding</keyword>
<keyword evidence="7 17" id="KW-0547">Nucleotide-binding</keyword>
<evidence type="ECO:0000256" key="19">
    <source>
        <dbReference type="SAM" id="Phobius"/>
    </source>
</evidence>
<name>A0A8G1EAJ8_9RHOB</name>
<feature type="binding site" evidence="17">
    <location>
        <position position="24"/>
    </location>
    <ligand>
        <name>ATP</name>
        <dbReference type="ChEBI" id="CHEBI:30616"/>
    </ligand>
</feature>
<comment type="cofactor">
    <cofactor evidence="18">
        <name>Mg(2+)</name>
        <dbReference type="ChEBI" id="CHEBI:18420"/>
    </cofactor>
    <text evidence="18">Mn(2+), Zn(2+), Cd(2+) and Co(2+) support activity to lesser extents.</text>
</comment>
<keyword evidence="18" id="KW-0460">Magnesium</keyword>
<keyword evidence="10 19" id="KW-1133">Transmembrane helix</keyword>
<evidence type="ECO:0000256" key="13">
    <source>
        <dbReference type="ARBA" id="ARBA00023209"/>
    </source>
</evidence>
<organism evidence="20 21">
    <name type="scientific">Neotabrizicola shimadae</name>
    <dbReference type="NCBI Taxonomy" id="2807096"/>
    <lineage>
        <taxon>Bacteria</taxon>
        <taxon>Pseudomonadati</taxon>
        <taxon>Pseudomonadota</taxon>
        <taxon>Alphaproteobacteria</taxon>
        <taxon>Rhodobacterales</taxon>
        <taxon>Paracoccaceae</taxon>
        <taxon>Neotabrizicola</taxon>
    </lineage>
</organism>
<dbReference type="CDD" id="cd14263">
    <property type="entry name" value="DAGK_IM_like"/>
    <property type="match status" value="1"/>
</dbReference>
<comment type="subcellular location">
    <subcellularLocation>
        <location evidence="1">Cell membrane</location>
        <topology evidence="1">Multi-pass membrane protein</topology>
    </subcellularLocation>
</comment>
<dbReference type="GO" id="GO:0005524">
    <property type="term" value="F:ATP binding"/>
    <property type="evidence" value="ECO:0007669"/>
    <property type="project" value="UniProtKB-KW"/>
</dbReference>
<evidence type="ECO:0000256" key="5">
    <source>
        <dbReference type="ARBA" id="ARBA00022679"/>
    </source>
</evidence>
<evidence type="ECO:0000256" key="3">
    <source>
        <dbReference type="ARBA" id="ARBA00022475"/>
    </source>
</evidence>
<dbReference type="Proteomes" id="UP000826300">
    <property type="component" value="Chromosome"/>
</dbReference>
<dbReference type="PANTHER" id="PTHR34299">
    <property type="entry name" value="DIACYLGLYCEROL KINASE"/>
    <property type="match status" value="1"/>
</dbReference>
<evidence type="ECO:0000313" key="20">
    <source>
        <dbReference type="EMBL" id="QYZ68412.1"/>
    </source>
</evidence>
<keyword evidence="8 20" id="KW-0418">Kinase</keyword>
<dbReference type="RefSeq" id="WP_220660635.1">
    <property type="nucleotide sequence ID" value="NZ_CP069370.1"/>
</dbReference>
<dbReference type="Pfam" id="PF01219">
    <property type="entry name" value="DAGK_prokar"/>
    <property type="match status" value="1"/>
</dbReference>
<dbReference type="GO" id="GO:0005886">
    <property type="term" value="C:plasma membrane"/>
    <property type="evidence" value="ECO:0007669"/>
    <property type="project" value="UniProtKB-SubCell"/>
</dbReference>
<keyword evidence="12 19" id="KW-0472">Membrane</keyword>
<keyword evidence="11" id="KW-0443">Lipid metabolism</keyword>
<keyword evidence="14" id="KW-1208">Phospholipid metabolism</keyword>
<feature type="binding site" evidence="18">
    <location>
        <position position="24"/>
    </location>
    <ligand>
        <name>a divalent metal cation</name>
        <dbReference type="ChEBI" id="CHEBI:60240"/>
    </ligand>
</feature>
<evidence type="ECO:0000256" key="12">
    <source>
        <dbReference type="ARBA" id="ARBA00023136"/>
    </source>
</evidence>
<evidence type="ECO:0000256" key="9">
    <source>
        <dbReference type="ARBA" id="ARBA00022840"/>
    </source>
</evidence>
<dbReference type="GO" id="GO:0046872">
    <property type="term" value="F:metal ion binding"/>
    <property type="evidence" value="ECO:0007669"/>
    <property type="project" value="UniProtKB-KW"/>
</dbReference>
<evidence type="ECO:0000256" key="18">
    <source>
        <dbReference type="PIRSR" id="PIRSR600829-4"/>
    </source>
</evidence>
<evidence type="ECO:0000256" key="17">
    <source>
        <dbReference type="PIRSR" id="PIRSR600829-3"/>
    </source>
</evidence>
<evidence type="ECO:0000256" key="14">
    <source>
        <dbReference type="ARBA" id="ARBA00023264"/>
    </source>
</evidence>
<keyword evidence="13" id="KW-0594">Phospholipid biosynthesis</keyword>
<feature type="transmembrane region" description="Helical" evidence="19">
    <location>
        <begin position="92"/>
        <end position="113"/>
    </location>
</feature>
<dbReference type="InterPro" id="IPR036945">
    <property type="entry name" value="DAGK_sf"/>
</dbReference>
<dbReference type="Gene3D" id="1.10.287.3610">
    <property type="match status" value="1"/>
</dbReference>
<feature type="binding site" evidence="17">
    <location>
        <position position="72"/>
    </location>
    <ligand>
        <name>ATP</name>
        <dbReference type="ChEBI" id="CHEBI:30616"/>
    </ligand>
</feature>
<evidence type="ECO:0000256" key="6">
    <source>
        <dbReference type="ARBA" id="ARBA00022692"/>
    </source>
</evidence>
<feature type="active site" description="Proton acceptor" evidence="15">
    <location>
        <position position="65"/>
    </location>
</feature>
<accession>A0A8G1EAJ8</accession>
<dbReference type="GO" id="GO:0008654">
    <property type="term" value="P:phospholipid biosynthetic process"/>
    <property type="evidence" value="ECO:0007669"/>
    <property type="project" value="UniProtKB-KW"/>
</dbReference>
<evidence type="ECO:0000313" key="21">
    <source>
        <dbReference type="Proteomes" id="UP000826300"/>
    </source>
</evidence>
<dbReference type="AlphaFoldDB" id="A0A8G1EAJ8"/>
<evidence type="ECO:0000256" key="7">
    <source>
        <dbReference type="ARBA" id="ARBA00022741"/>
    </source>
</evidence>